<dbReference type="GO" id="GO:0006325">
    <property type="term" value="P:chromatin organization"/>
    <property type="evidence" value="ECO:0007669"/>
    <property type="project" value="UniProtKB-KW"/>
</dbReference>
<keyword evidence="11" id="KW-0131">Cell cycle</keyword>
<evidence type="ECO:0000313" key="15">
    <source>
        <dbReference type="EMBL" id="MOY36887.1"/>
    </source>
</evidence>
<keyword evidence="5" id="KW-0156">Chromatin regulator</keyword>
<evidence type="ECO:0000256" key="13">
    <source>
        <dbReference type="SAM" id="MobiDB-lite"/>
    </source>
</evidence>
<evidence type="ECO:0000256" key="6">
    <source>
        <dbReference type="ARBA" id="ARBA00023015"/>
    </source>
</evidence>
<accession>A0A6P7UH82</accession>
<feature type="region of interest" description="Disordered" evidence="13">
    <location>
        <begin position="256"/>
        <end position="275"/>
    </location>
</feature>
<evidence type="ECO:0000256" key="8">
    <source>
        <dbReference type="ARBA" id="ARBA00023125"/>
    </source>
</evidence>
<dbReference type="EMBL" id="GHJT01002916">
    <property type="protein sequence ID" value="MOY36887.1"/>
    <property type="molecule type" value="Transcribed_RNA"/>
</dbReference>
<comment type="similarity">
    <text evidence="2">Belongs to the BANP/SMAR1 family.</text>
</comment>
<keyword evidence="9" id="KW-0804">Transcription</keyword>
<dbReference type="InterPro" id="IPR018379">
    <property type="entry name" value="BEN_domain"/>
</dbReference>
<evidence type="ECO:0000256" key="12">
    <source>
        <dbReference type="SAM" id="Coils"/>
    </source>
</evidence>
<dbReference type="SMART" id="SM01025">
    <property type="entry name" value="BEN"/>
    <property type="match status" value="1"/>
</dbReference>
<dbReference type="RefSeq" id="XP_029827829.1">
    <property type="nucleotide sequence ID" value="XM_029971969.4"/>
</dbReference>
<keyword evidence="6" id="KW-0805">Transcription regulation</keyword>
<feature type="domain" description="BEN" evidence="14">
    <location>
        <begin position="143"/>
        <end position="241"/>
    </location>
</feature>
<keyword evidence="10" id="KW-0539">Nucleus</keyword>
<evidence type="ECO:0000256" key="3">
    <source>
        <dbReference type="ARBA" id="ARBA00015794"/>
    </source>
</evidence>
<dbReference type="InterPro" id="IPR042343">
    <property type="entry name" value="BANP"/>
</dbReference>
<dbReference type="OrthoDB" id="10052653at2759"/>
<evidence type="ECO:0000256" key="5">
    <source>
        <dbReference type="ARBA" id="ARBA00022853"/>
    </source>
</evidence>
<dbReference type="Pfam" id="PF10523">
    <property type="entry name" value="BEN"/>
    <property type="match status" value="1"/>
</dbReference>
<evidence type="ECO:0000256" key="11">
    <source>
        <dbReference type="ARBA" id="ARBA00023306"/>
    </source>
</evidence>
<keyword evidence="8" id="KW-0238">DNA-binding</keyword>
<accession>A0A4D5RL25</accession>
<dbReference type="RefSeq" id="XP_029827828.1">
    <property type="nucleotide sequence ID" value="XM_029971968.4"/>
</dbReference>
<dbReference type="Gene3D" id="1.10.10.2590">
    <property type="entry name" value="BEN domain"/>
    <property type="match status" value="1"/>
</dbReference>
<feature type="compositionally biased region" description="Polar residues" evidence="13">
    <location>
        <begin position="256"/>
        <end position="265"/>
    </location>
</feature>
<evidence type="ECO:0000256" key="7">
    <source>
        <dbReference type="ARBA" id="ARBA00023054"/>
    </source>
</evidence>
<name>A0A4D5RL25_IXOSC</name>
<dbReference type="AlphaFoldDB" id="A0A4D5RL25"/>
<dbReference type="PANTHER" id="PTHR16243:SF2">
    <property type="entry name" value="PROTEIN BANP"/>
    <property type="match status" value="1"/>
</dbReference>
<dbReference type="VEuPathDB" id="VectorBase:ISCI009947"/>
<dbReference type="GO" id="GO:0003677">
    <property type="term" value="F:DNA binding"/>
    <property type="evidence" value="ECO:0007669"/>
    <property type="project" value="UniProtKB-KW"/>
</dbReference>
<sequence length="378" mass="41443">MKHPNSTNHMITNGEESDCVRVAKRPRTGDMDQPLSVLLESFKETIFSRLETLESRIDALNEQCQTLEDKIDILSTAVKENVSTVPSSIARYVHLPSSAGSPTIVSLDEEPGTTFAAGSSVTLITLNTEADFPHGSWLGDENNPEVRVRCPISPTTLFHINTTCTTPEKMALTLLDHLFDRETQACSNISGSGKHKKQRLDPLMIYGIRCHLTHLFEVTNADWDRIKLNIDSKCRTAFRRKKKGLPLNTKVMTSSLEVSSSTAQTSSVPPSDVSDDSINSIELVPQASEFCTFSLQTIEDGTSEDAELAATVPEGQVFCTEHGDFQVVHATPEQLAQIQQTHQLQILSGSHILATSVDGSPEDTATVTIIPQEDLINN</sequence>
<keyword evidence="4" id="KW-0678">Repressor</keyword>
<evidence type="ECO:0000256" key="4">
    <source>
        <dbReference type="ARBA" id="ARBA00022491"/>
    </source>
</evidence>
<feature type="non-terminal residue" evidence="15">
    <location>
        <position position="378"/>
    </location>
</feature>
<dbReference type="VEuPathDB" id="VectorBase:ISCW009947"/>
<dbReference type="GeneID" id="8033709"/>
<evidence type="ECO:0000259" key="14">
    <source>
        <dbReference type="PROSITE" id="PS51457"/>
    </source>
</evidence>
<organism evidence="15">
    <name type="scientific">Ixodes scapularis</name>
    <name type="common">Black-legged tick</name>
    <name type="synonym">Deer tick</name>
    <dbReference type="NCBI Taxonomy" id="6945"/>
    <lineage>
        <taxon>Eukaryota</taxon>
        <taxon>Metazoa</taxon>
        <taxon>Ecdysozoa</taxon>
        <taxon>Arthropoda</taxon>
        <taxon>Chelicerata</taxon>
        <taxon>Arachnida</taxon>
        <taxon>Acari</taxon>
        <taxon>Parasitiformes</taxon>
        <taxon>Ixodida</taxon>
        <taxon>Ixodoidea</taxon>
        <taxon>Ixodidae</taxon>
        <taxon>Ixodinae</taxon>
        <taxon>Ixodes</taxon>
    </lineage>
</organism>
<protein>
    <recommendedName>
        <fullName evidence="3">Protein BANP</fullName>
    </recommendedName>
</protein>
<dbReference type="VEuPathDB" id="VectorBase:ISCP_012929"/>
<dbReference type="PANTHER" id="PTHR16243">
    <property type="entry name" value="BTG3-ASSOCIATED NUCLEAR PROTEIN BANP"/>
    <property type="match status" value="1"/>
</dbReference>
<comment type="subcellular location">
    <subcellularLocation>
        <location evidence="1">Nucleus</location>
    </subcellularLocation>
</comment>
<evidence type="ECO:0000256" key="10">
    <source>
        <dbReference type="ARBA" id="ARBA00023242"/>
    </source>
</evidence>
<evidence type="ECO:0000256" key="1">
    <source>
        <dbReference type="ARBA" id="ARBA00004123"/>
    </source>
</evidence>
<feature type="coiled-coil region" evidence="12">
    <location>
        <begin position="43"/>
        <end position="77"/>
    </location>
</feature>
<reference evidence="15" key="1">
    <citation type="submission" date="2019-04" db="EMBL/GenBank/DDBJ databases">
        <title>An insight into the mialome of Ixodes scapularis.</title>
        <authorList>
            <person name="Ribeiro J.M."/>
            <person name="Mather T.N."/>
            <person name="Karim S."/>
        </authorList>
    </citation>
    <scope>NUCLEOTIDE SEQUENCE</scope>
</reference>
<dbReference type="GO" id="GO:0005634">
    <property type="term" value="C:nucleus"/>
    <property type="evidence" value="ECO:0007669"/>
    <property type="project" value="UniProtKB-SubCell"/>
</dbReference>
<dbReference type="PROSITE" id="PS51457">
    <property type="entry name" value="BEN"/>
    <property type="match status" value="1"/>
</dbReference>
<proteinExistence type="inferred from homology"/>
<evidence type="ECO:0000256" key="9">
    <source>
        <dbReference type="ARBA" id="ARBA00023163"/>
    </source>
</evidence>
<dbReference type="OMA" id="LHIHQGD"/>
<keyword evidence="7 12" id="KW-0175">Coiled coil</keyword>
<evidence type="ECO:0000256" key="2">
    <source>
        <dbReference type="ARBA" id="ARBA00009735"/>
    </source>
</evidence>